<organism evidence="1 2">
    <name type="scientific">Streptacidiphilus jiangxiensis</name>
    <dbReference type="NCBI Taxonomy" id="235985"/>
    <lineage>
        <taxon>Bacteria</taxon>
        <taxon>Bacillati</taxon>
        <taxon>Actinomycetota</taxon>
        <taxon>Actinomycetes</taxon>
        <taxon>Kitasatosporales</taxon>
        <taxon>Streptomycetaceae</taxon>
        <taxon>Streptacidiphilus</taxon>
    </lineage>
</organism>
<reference evidence="2" key="1">
    <citation type="submission" date="2016-10" db="EMBL/GenBank/DDBJ databases">
        <authorList>
            <person name="Varghese N."/>
        </authorList>
    </citation>
    <scope>NUCLEOTIDE SEQUENCE [LARGE SCALE GENOMIC DNA]</scope>
    <source>
        <strain evidence="2">DSM 45096 / BCRC 16803 / CGMCC 4.1857 / CIP 109030 / JCM 12277 / KCTC 19219 / NBRC 100920 / 33214</strain>
    </source>
</reference>
<evidence type="ECO:0008006" key="3">
    <source>
        <dbReference type="Google" id="ProtNLM"/>
    </source>
</evidence>
<sequence length="66" mass="7039">MTTRATGNQVDEGICLDVLGQVAAALGRAAEARRHWRDAHTVLDGLGHPRASDVLDRLAHPANRTG</sequence>
<dbReference type="RefSeq" id="WP_042452780.1">
    <property type="nucleotide sequence ID" value="NZ_BBPN01000026.1"/>
</dbReference>
<dbReference type="EMBL" id="FOAZ01000032">
    <property type="protein sequence ID" value="SEM52930.1"/>
    <property type="molecule type" value="Genomic_DNA"/>
</dbReference>
<proteinExistence type="predicted"/>
<keyword evidence="2" id="KW-1185">Reference proteome</keyword>
<evidence type="ECO:0000313" key="2">
    <source>
        <dbReference type="Proteomes" id="UP000183015"/>
    </source>
</evidence>
<dbReference type="AlphaFoldDB" id="A0A1H7Z391"/>
<dbReference type="Proteomes" id="UP000183015">
    <property type="component" value="Unassembled WGS sequence"/>
</dbReference>
<name>A0A1H7Z391_STRJI</name>
<evidence type="ECO:0000313" key="1">
    <source>
        <dbReference type="EMBL" id="SEM52930.1"/>
    </source>
</evidence>
<accession>A0A1H7Z391</accession>
<dbReference type="STRING" id="235985.SAMN05414137_13253"/>
<gene>
    <name evidence="1" type="ORF">SAMN05414137_13253</name>
</gene>
<protein>
    <recommendedName>
        <fullName evidence="3">Tetratricopeptide repeat-containing protein</fullName>
    </recommendedName>
</protein>